<comment type="caution">
    <text evidence="1">The sequence shown here is derived from an EMBL/GenBank/DDBJ whole genome shotgun (WGS) entry which is preliminary data.</text>
</comment>
<evidence type="ECO:0000313" key="1">
    <source>
        <dbReference type="EMBL" id="MBF8185213.1"/>
    </source>
</evidence>
<protein>
    <submittedName>
        <fullName evidence="1">Uncharacterized protein</fullName>
    </submittedName>
</protein>
<keyword evidence="2" id="KW-1185">Reference proteome</keyword>
<dbReference type="InterPro" id="IPR045423">
    <property type="entry name" value="DUF6510"/>
</dbReference>
<sequence length="95" mass="9713">MADDHIGDYIDGNGAGGPFGEALGIDATTTVLTCAHCGRASLFAETHVYDGAGLVVRCPGCTSVLARLVRTATDAWLDLRGALSVRVPLAAGSPR</sequence>
<organism evidence="1 2">
    <name type="scientific">Nonomuraea cypriaca</name>
    <dbReference type="NCBI Taxonomy" id="1187855"/>
    <lineage>
        <taxon>Bacteria</taxon>
        <taxon>Bacillati</taxon>
        <taxon>Actinomycetota</taxon>
        <taxon>Actinomycetes</taxon>
        <taxon>Streptosporangiales</taxon>
        <taxon>Streptosporangiaceae</taxon>
        <taxon>Nonomuraea</taxon>
    </lineage>
</organism>
<evidence type="ECO:0000313" key="2">
    <source>
        <dbReference type="Proteomes" id="UP000605361"/>
    </source>
</evidence>
<accession>A0A931EZI1</accession>
<reference evidence="1" key="1">
    <citation type="submission" date="2020-11" db="EMBL/GenBank/DDBJ databases">
        <title>Whole-genome analyses of Nonomuraea sp. K274.</title>
        <authorList>
            <person name="Veyisoglu A."/>
        </authorList>
    </citation>
    <scope>NUCLEOTIDE SEQUENCE</scope>
    <source>
        <strain evidence="1">K274</strain>
    </source>
</reference>
<gene>
    <name evidence="1" type="ORF">ITP53_05550</name>
</gene>
<dbReference type="EMBL" id="JADOGI010000011">
    <property type="protein sequence ID" value="MBF8185213.1"/>
    <property type="molecule type" value="Genomic_DNA"/>
</dbReference>
<dbReference type="Pfam" id="PF20120">
    <property type="entry name" value="DUF6510"/>
    <property type="match status" value="1"/>
</dbReference>
<dbReference type="Proteomes" id="UP000605361">
    <property type="component" value="Unassembled WGS sequence"/>
</dbReference>
<dbReference type="AlphaFoldDB" id="A0A931EZI1"/>
<proteinExistence type="predicted"/>
<name>A0A931EZI1_9ACTN</name>